<protein>
    <submittedName>
        <fullName evidence="1">Uncharacterized protein</fullName>
    </submittedName>
</protein>
<sequence length="148" mass="16076">LRLEAHCLVRGLLVDCETVPTATHNTTPSPASRALECGRSGRGYPTHVPDPLPFWHMPPGDFFYVAPHMVSATESVQILPLRVPLTLLPSVSLGSAKNFRGGQHGRVGRAVLQASFSRAHRCEVLAMVLPAHYPVAAHATAEHRAYLE</sequence>
<feature type="non-terminal residue" evidence="1">
    <location>
        <position position="1"/>
    </location>
</feature>
<evidence type="ECO:0000313" key="2">
    <source>
        <dbReference type="Proteomes" id="UP000789595"/>
    </source>
</evidence>
<proteinExistence type="predicted"/>
<accession>A0A8J2X439</accession>
<reference evidence="1" key="1">
    <citation type="submission" date="2021-11" db="EMBL/GenBank/DDBJ databases">
        <authorList>
            <consortium name="Genoscope - CEA"/>
            <person name="William W."/>
        </authorList>
    </citation>
    <scope>NUCLEOTIDE SEQUENCE</scope>
</reference>
<gene>
    <name evidence="1" type="ORF">PECAL_4P09330</name>
</gene>
<comment type="caution">
    <text evidence="1">The sequence shown here is derived from an EMBL/GenBank/DDBJ whole genome shotgun (WGS) entry which is preliminary data.</text>
</comment>
<evidence type="ECO:0000313" key="1">
    <source>
        <dbReference type="EMBL" id="CAH0373706.1"/>
    </source>
</evidence>
<keyword evidence="2" id="KW-1185">Reference proteome</keyword>
<dbReference type="EMBL" id="CAKKNE010000004">
    <property type="protein sequence ID" value="CAH0373706.1"/>
    <property type="molecule type" value="Genomic_DNA"/>
</dbReference>
<name>A0A8J2X439_9STRA</name>
<organism evidence="1 2">
    <name type="scientific">Pelagomonas calceolata</name>
    <dbReference type="NCBI Taxonomy" id="35677"/>
    <lineage>
        <taxon>Eukaryota</taxon>
        <taxon>Sar</taxon>
        <taxon>Stramenopiles</taxon>
        <taxon>Ochrophyta</taxon>
        <taxon>Pelagophyceae</taxon>
        <taxon>Pelagomonadales</taxon>
        <taxon>Pelagomonadaceae</taxon>
        <taxon>Pelagomonas</taxon>
    </lineage>
</organism>
<dbReference type="Proteomes" id="UP000789595">
    <property type="component" value="Unassembled WGS sequence"/>
</dbReference>
<dbReference type="AlphaFoldDB" id="A0A8J2X439"/>